<keyword evidence="1" id="KW-0378">Hydrolase</keyword>
<dbReference type="InterPro" id="IPR034122">
    <property type="entry name" value="Retropepsin-like_bacterial"/>
</dbReference>
<reference evidence="2" key="1">
    <citation type="journal article" date="2019" name="Int. J. Syst. Evol. Microbiol.">
        <title>The Global Catalogue of Microorganisms (GCM) 10K type strain sequencing project: providing services to taxonomists for standard genome sequencing and annotation.</title>
        <authorList>
            <consortium name="The Broad Institute Genomics Platform"/>
            <consortium name="The Broad Institute Genome Sequencing Center for Infectious Disease"/>
            <person name="Wu L."/>
            <person name="Ma J."/>
        </authorList>
    </citation>
    <scope>NUCLEOTIDE SEQUENCE [LARGE SCALE GENOMIC DNA]</scope>
    <source>
        <strain evidence="2">JCM 3369</strain>
    </source>
</reference>
<dbReference type="Gene3D" id="2.40.70.10">
    <property type="entry name" value="Acid Proteases"/>
    <property type="match status" value="1"/>
</dbReference>
<comment type="caution">
    <text evidence="1">The sequence shown here is derived from an EMBL/GenBank/DDBJ whole genome shotgun (WGS) entry which is preliminary data.</text>
</comment>
<dbReference type="InterPro" id="IPR021109">
    <property type="entry name" value="Peptidase_aspartic_dom_sf"/>
</dbReference>
<organism evidence="1 2">
    <name type="scientific">Actinomadura yumaensis</name>
    <dbReference type="NCBI Taxonomy" id="111807"/>
    <lineage>
        <taxon>Bacteria</taxon>
        <taxon>Bacillati</taxon>
        <taxon>Actinomycetota</taxon>
        <taxon>Actinomycetes</taxon>
        <taxon>Streptosporangiales</taxon>
        <taxon>Thermomonosporaceae</taxon>
        <taxon>Actinomadura</taxon>
    </lineage>
</organism>
<evidence type="ECO:0000313" key="1">
    <source>
        <dbReference type="EMBL" id="MFC6880873.1"/>
    </source>
</evidence>
<dbReference type="SUPFAM" id="SSF48452">
    <property type="entry name" value="TPR-like"/>
    <property type="match status" value="1"/>
</dbReference>
<dbReference type="Proteomes" id="UP001596380">
    <property type="component" value="Unassembled WGS sequence"/>
</dbReference>
<dbReference type="Pfam" id="PF13650">
    <property type="entry name" value="Asp_protease_2"/>
    <property type="match status" value="1"/>
</dbReference>
<dbReference type="PROSITE" id="PS51318">
    <property type="entry name" value="TAT"/>
    <property type="match status" value="1"/>
</dbReference>
<gene>
    <name evidence="1" type="ORF">ACFQKB_13985</name>
</gene>
<sequence>MSTENTDRRKFLRQAGLTVGAATVLPLLGAETAEAAGAGAATSGSSPDRLFRDGRFKEADQGYARILSKDPNNARANAQRGYIALLSNRFADAEKFLMKAIGLAPGDVFSKQQLADCYVRQDQFAQAVPLLRAIGQDAYAKQYASLSGKPYEVRGAQSTRLPFKALNPLPLIEASVNGGPAAKFIIDTGAPLAFTMETAKKAGLRSVATSTEAVGYQTVTMHHGVVESIRFGDIELRNVPVVWHDGELPHPLGKPQPAGTFGSTLFYHFLTTIDFGDQTFTLRQKTSAQLNAFQAEARRANTDRLPLWLADTRIPCSLGSLNGYGPKVVSLNAGIEGAAGAASVFTTEAIAKRAGARLDDTRPNLYGTKDDATPFVVHRTSLGRMTARNLYGFALKKPLMDDRFRFQTLGNFSMEFLKPFALTFDYAGMSVYVSHT</sequence>
<proteinExistence type="predicted"/>
<dbReference type="RefSeq" id="WP_160826349.1">
    <property type="nucleotide sequence ID" value="NZ_JBHSXE010000001.1"/>
</dbReference>
<keyword evidence="1" id="KW-0645">Protease</keyword>
<accession>A0ABW2CIA6</accession>
<dbReference type="InterPro" id="IPR011990">
    <property type="entry name" value="TPR-like_helical_dom_sf"/>
</dbReference>
<keyword evidence="2" id="KW-1185">Reference proteome</keyword>
<dbReference type="GO" id="GO:0008233">
    <property type="term" value="F:peptidase activity"/>
    <property type="evidence" value="ECO:0007669"/>
    <property type="project" value="UniProtKB-KW"/>
</dbReference>
<dbReference type="GO" id="GO:0006508">
    <property type="term" value="P:proteolysis"/>
    <property type="evidence" value="ECO:0007669"/>
    <property type="project" value="UniProtKB-KW"/>
</dbReference>
<name>A0ABW2CIA6_9ACTN</name>
<evidence type="ECO:0000313" key="2">
    <source>
        <dbReference type="Proteomes" id="UP001596380"/>
    </source>
</evidence>
<dbReference type="EMBL" id="JBHSXS010000006">
    <property type="protein sequence ID" value="MFC6880873.1"/>
    <property type="molecule type" value="Genomic_DNA"/>
</dbReference>
<protein>
    <submittedName>
        <fullName evidence="1">Aspartyl protease family protein</fullName>
    </submittedName>
</protein>
<dbReference type="InterPro" id="IPR006311">
    <property type="entry name" value="TAT_signal"/>
</dbReference>
<dbReference type="CDD" id="cd05483">
    <property type="entry name" value="retropepsin_like_bacteria"/>
    <property type="match status" value="1"/>
</dbReference>
<dbReference type="Gene3D" id="1.25.40.10">
    <property type="entry name" value="Tetratricopeptide repeat domain"/>
    <property type="match status" value="1"/>
</dbReference>